<protein>
    <submittedName>
        <fullName evidence="1">Nucleoside-diphosphate sugar epimerase</fullName>
    </submittedName>
</protein>
<dbReference type="SUPFAM" id="SSF51735">
    <property type="entry name" value="NAD(P)-binding Rossmann-fold domains"/>
    <property type="match status" value="1"/>
</dbReference>
<evidence type="ECO:0000313" key="1">
    <source>
        <dbReference type="EMBL" id="OCH21329.1"/>
    </source>
</evidence>
<dbReference type="RefSeq" id="WP_017022586.1">
    <property type="nucleotide sequence ID" value="NZ_CAWMPN010000009.1"/>
</dbReference>
<sequence>MQELSSIIIAGSTGLIGHDLLSFTLKSEAVNHVYSLTRRPLEDACSKLTQLVSPDLTFNKEQVKDNAPSIGFITLGTTMKKAGSKAALKAIDVSLVVDVAQSMHDVGVERIYVVSCIGSSSSALSHYLKCKGEMEDQVTAIGFKNVTFMQPGPLAGTRSKTRPDEVLLQGIMKIVKPLMKGFLLNYKPIKGEIVAKCMLDLALKNDDVGGCHRYTSKDMVNLVK</sequence>
<dbReference type="AlphaFoldDB" id="A0A1B9NZ85"/>
<gene>
    <name evidence="1" type="ORF">A6E04_12360</name>
</gene>
<dbReference type="PANTHER" id="PTHR14097:SF7">
    <property type="entry name" value="OXIDOREDUCTASE HTATIP2"/>
    <property type="match status" value="1"/>
</dbReference>
<dbReference type="PANTHER" id="PTHR14097">
    <property type="entry name" value="OXIDOREDUCTASE HTATIP2"/>
    <property type="match status" value="1"/>
</dbReference>
<dbReference type="STRING" id="688.A6E04_12360"/>
<evidence type="ECO:0000313" key="2">
    <source>
        <dbReference type="Proteomes" id="UP000093523"/>
    </source>
</evidence>
<dbReference type="InterPro" id="IPR036291">
    <property type="entry name" value="NAD(P)-bd_dom_sf"/>
</dbReference>
<dbReference type="OrthoDB" id="9798632at2"/>
<accession>A0A1B9NZ85</accession>
<comment type="caution">
    <text evidence="1">The sequence shown here is derived from an EMBL/GenBank/DDBJ whole genome shotgun (WGS) entry which is preliminary data.</text>
</comment>
<name>A0A1B9NZ85_ALILO</name>
<dbReference type="EMBL" id="MAJU01000009">
    <property type="protein sequence ID" value="OCH21329.1"/>
    <property type="molecule type" value="Genomic_DNA"/>
</dbReference>
<organism evidence="1 2">
    <name type="scientific">Aliivibrio logei</name>
    <name type="common">Vibrio logei</name>
    <dbReference type="NCBI Taxonomy" id="688"/>
    <lineage>
        <taxon>Bacteria</taxon>
        <taxon>Pseudomonadati</taxon>
        <taxon>Pseudomonadota</taxon>
        <taxon>Gammaproteobacteria</taxon>
        <taxon>Vibrionales</taxon>
        <taxon>Vibrionaceae</taxon>
        <taxon>Aliivibrio</taxon>
    </lineage>
</organism>
<dbReference type="Proteomes" id="UP000093523">
    <property type="component" value="Unassembled WGS sequence"/>
</dbReference>
<reference evidence="1 2" key="1">
    <citation type="submission" date="2016-06" db="EMBL/GenBank/DDBJ databases">
        <authorList>
            <person name="Kjaerup R.B."/>
            <person name="Dalgaard T.S."/>
            <person name="Juul-Madsen H.R."/>
        </authorList>
    </citation>
    <scope>NUCLEOTIDE SEQUENCE [LARGE SCALE GENOMIC DNA]</scope>
    <source>
        <strain evidence="1 2">1S159</strain>
    </source>
</reference>
<proteinExistence type="predicted"/>
<dbReference type="Gene3D" id="3.40.50.720">
    <property type="entry name" value="NAD(P)-binding Rossmann-like Domain"/>
    <property type="match status" value="1"/>
</dbReference>